<evidence type="ECO:0000313" key="2">
    <source>
        <dbReference type="EMBL" id="KAJ1217686.1"/>
    </source>
</evidence>
<protein>
    <submittedName>
        <fullName evidence="2">Uncharacterized protein</fullName>
    </submittedName>
</protein>
<gene>
    <name evidence="2" type="ORF">NDU88_005278</name>
</gene>
<proteinExistence type="predicted"/>
<keyword evidence="3" id="KW-1185">Reference proteome</keyword>
<sequence>MPRPLDWEPRGHRPPDEEGLRRGSGGGAGVFPAAPPRCWGNEVSVQGHAALGLLRFDSRVVAKREAWGRSLVMKVQRGWLLAGKSGNRRRAARY</sequence>
<evidence type="ECO:0000256" key="1">
    <source>
        <dbReference type="SAM" id="MobiDB-lite"/>
    </source>
</evidence>
<dbReference type="Proteomes" id="UP001066276">
    <property type="component" value="Chromosome 1_1"/>
</dbReference>
<accession>A0AAV7WXU0</accession>
<dbReference type="EMBL" id="JANPWB010000001">
    <property type="protein sequence ID" value="KAJ1217686.1"/>
    <property type="molecule type" value="Genomic_DNA"/>
</dbReference>
<name>A0AAV7WXU0_PLEWA</name>
<organism evidence="2 3">
    <name type="scientific">Pleurodeles waltl</name>
    <name type="common">Iberian ribbed newt</name>
    <dbReference type="NCBI Taxonomy" id="8319"/>
    <lineage>
        <taxon>Eukaryota</taxon>
        <taxon>Metazoa</taxon>
        <taxon>Chordata</taxon>
        <taxon>Craniata</taxon>
        <taxon>Vertebrata</taxon>
        <taxon>Euteleostomi</taxon>
        <taxon>Amphibia</taxon>
        <taxon>Batrachia</taxon>
        <taxon>Caudata</taxon>
        <taxon>Salamandroidea</taxon>
        <taxon>Salamandridae</taxon>
        <taxon>Pleurodelinae</taxon>
        <taxon>Pleurodeles</taxon>
    </lineage>
</organism>
<comment type="caution">
    <text evidence="2">The sequence shown here is derived from an EMBL/GenBank/DDBJ whole genome shotgun (WGS) entry which is preliminary data.</text>
</comment>
<reference evidence="2" key="1">
    <citation type="journal article" date="2022" name="bioRxiv">
        <title>Sequencing and chromosome-scale assembly of the giantPleurodeles waltlgenome.</title>
        <authorList>
            <person name="Brown T."/>
            <person name="Elewa A."/>
            <person name="Iarovenko S."/>
            <person name="Subramanian E."/>
            <person name="Araus A.J."/>
            <person name="Petzold A."/>
            <person name="Susuki M."/>
            <person name="Suzuki K.-i.T."/>
            <person name="Hayashi T."/>
            <person name="Toyoda A."/>
            <person name="Oliveira C."/>
            <person name="Osipova E."/>
            <person name="Leigh N.D."/>
            <person name="Simon A."/>
            <person name="Yun M.H."/>
        </authorList>
    </citation>
    <scope>NUCLEOTIDE SEQUENCE</scope>
    <source>
        <strain evidence="2">20211129_DDA</strain>
        <tissue evidence="2">Liver</tissue>
    </source>
</reference>
<dbReference type="AlphaFoldDB" id="A0AAV7WXU0"/>
<feature type="region of interest" description="Disordered" evidence="1">
    <location>
        <begin position="1"/>
        <end position="33"/>
    </location>
</feature>
<evidence type="ECO:0000313" key="3">
    <source>
        <dbReference type="Proteomes" id="UP001066276"/>
    </source>
</evidence>
<feature type="compositionally biased region" description="Basic and acidic residues" evidence="1">
    <location>
        <begin position="1"/>
        <end position="21"/>
    </location>
</feature>